<dbReference type="Proteomes" id="UP000030652">
    <property type="component" value="Unassembled WGS sequence"/>
</dbReference>
<dbReference type="EMBL" id="JRYO01000134">
    <property type="protein sequence ID" value="KHE92429.1"/>
    <property type="molecule type" value="Genomic_DNA"/>
</dbReference>
<dbReference type="InterPro" id="IPR035093">
    <property type="entry name" value="RelE/ParE_toxin_dom_sf"/>
</dbReference>
<evidence type="ECO:0000313" key="3">
    <source>
        <dbReference type="Proteomes" id="UP000030652"/>
    </source>
</evidence>
<evidence type="ECO:0008006" key="4">
    <source>
        <dbReference type="Google" id="ProtNLM"/>
    </source>
</evidence>
<dbReference type="eggNOG" id="COG3668">
    <property type="taxonomic scope" value="Bacteria"/>
</dbReference>
<comment type="caution">
    <text evidence="2">The sequence shown here is derived from an EMBL/GenBank/DDBJ whole genome shotgun (WGS) entry which is preliminary data.</text>
</comment>
<accession>A0A0B0EIM2</accession>
<dbReference type="Pfam" id="PF05016">
    <property type="entry name" value="ParE_toxin"/>
    <property type="match status" value="1"/>
</dbReference>
<evidence type="ECO:0000313" key="2">
    <source>
        <dbReference type="EMBL" id="KHE92429.1"/>
    </source>
</evidence>
<sequence length="103" mass="12083">MNVLFLKPAQFEADDTVAWYNTQSQGLRMQFLDDIDRTIRRIVAYPLSSVEIEQGLRRCLLSRFPYGIIYGIDSETIIVVAVAHLHREPRYWIDRIVGQKQKE</sequence>
<dbReference type="AlphaFoldDB" id="A0A0B0EIM2"/>
<dbReference type="Gene3D" id="3.30.2310.20">
    <property type="entry name" value="RelE-like"/>
    <property type="match status" value="1"/>
</dbReference>
<reference evidence="2 3" key="1">
    <citation type="submission" date="2014-10" db="EMBL/GenBank/DDBJ databases">
        <title>Draft genome of anammox bacterium scalindua brodae, obtained using differential coverage binning of sequence data from two enrichment reactors.</title>
        <authorList>
            <person name="Speth D.R."/>
            <person name="Russ L."/>
            <person name="Kartal B."/>
            <person name="Op den Camp H.J."/>
            <person name="Dutilh B.E."/>
            <person name="Jetten M.S."/>
        </authorList>
    </citation>
    <scope>NUCLEOTIDE SEQUENCE [LARGE SCALE GENOMIC DNA]</scope>
    <source>
        <strain evidence="2">RU1</strain>
    </source>
</reference>
<proteinExistence type="predicted"/>
<organism evidence="2 3">
    <name type="scientific">Candidatus Scalindua brodae</name>
    <dbReference type="NCBI Taxonomy" id="237368"/>
    <lineage>
        <taxon>Bacteria</taxon>
        <taxon>Pseudomonadati</taxon>
        <taxon>Planctomycetota</taxon>
        <taxon>Candidatus Brocadiia</taxon>
        <taxon>Candidatus Brocadiales</taxon>
        <taxon>Candidatus Scalinduaceae</taxon>
        <taxon>Candidatus Scalindua</taxon>
    </lineage>
</organism>
<gene>
    <name evidence="2" type="ORF">SCABRO_01849</name>
</gene>
<protein>
    <recommendedName>
        <fullName evidence="4">Plasmid stabilization system protein</fullName>
    </recommendedName>
</protein>
<name>A0A0B0EIM2_9BACT</name>
<keyword evidence="1" id="KW-1277">Toxin-antitoxin system</keyword>
<evidence type="ECO:0000256" key="1">
    <source>
        <dbReference type="ARBA" id="ARBA00022649"/>
    </source>
</evidence>
<dbReference type="InterPro" id="IPR007712">
    <property type="entry name" value="RelE/ParE_toxin"/>
</dbReference>